<evidence type="ECO:0000259" key="1">
    <source>
        <dbReference type="Pfam" id="PF18894"/>
    </source>
</evidence>
<feature type="domain" description="Putative phage metallopeptidase" evidence="1">
    <location>
        <begin position="5"/>
        <end position="128"/>
    </location>
</feature>
<dbReference type="Pfam" id="PF18894">
    <property type="entry name" value="PhageMetallopep"/>
    <property type="match status" value="1"/>
</dbReference>
<dbReference type="Proteomes" id="UP000006924">
    <property type="component" value="Chromosome"/>
</dbReference>
<dbReference type="KEGG" id="abb:ABBFA_02297"/>
<protein>
    <recommendedName>
        <fullName evidence="1">Putative phage metallopeptidase domain-containing protein</fullName>
    </recommendedName>
</protein>
<gene>
    <name evidence="2" type="ORF">ABBFA_02297</name>
</gene>
<name>A0A5K6CSA9_ACIB3</name>
<dbReference type="AlphaFoldDB" id="A0A5K6CSA9"/>
<reference evidence="2 3" key="1">
    <citation type="journal article" date="2008" name="J. Bacteriol.">
        <title>Comparative genome sequence analysis of multidrug-resistant Acinetobacter baumannii.</title>
        <authorList>
            <person name="Adams M.D."/>
            <person name="Goglin K."/>
            <person name="Molyneaux N."/>
            <person name="Hujer K.M."/>
            <person name="Lavender H."/>
            <person name="Jamison J.J."/>
            <person name="MacDonald I.J."/>
            <person name="Martin K.M."/>
            <person name="Russo T."/>
            <person name="Campagnari A.A."/>
            <person name="Hujer A.M."/>
            <person name="Bonomo R.A."/>
            <person name="Gill S.R."/>
        </authorList>
    </citation>
    <scope>NUCLEOTIDE SEQUENCE [LARGE SCALE GENOMIC DNA]</scope>
    <source>
        <strain evidence="2 3">AB307-0294</strain>
    </source>
</reference>
<dbReference type="InterPro" id="IPR043998">
    <property type="entry name" value="Put_Metallopep"/>
</dbReference>
<dbReference type="EMBL" id="CP001172">
    <property type="protein sequence ID" value="ATY44731.1"/>
    <property type="molecule type" value="Genomic_DNA"/>
</dbReference>
<evidence type="ECO:0000313" key="2">
    <source>
        <dbReference type="EMBL" id="ATY44731.1"/>
    </source>
</evidence>
<accession>A0A5K6CSA9</accession>
<sequence length="150" mass="17496">MIWAKFGFKKQGRQIIGTTEKLMINAGSWKKERQEEQFIEWFEYISEYLITFDASYSQIASVVNFCVLVEHELYHIAYKKDEWGTSAYNQETGVPKLAIQKHDVEEFTGVVRRYGASEDVKRMVEAANTRPEMSRADVHYACGTYYLKVV</sequence>
<organism evidence="2 3">
    <name type="scientific">Acinetobacter baumannii (strain AB307-0294)</name>
    <dbReference type="NCBI Taxonomy" id="557600"/>
    <lineage>
        <taxon>Bacteria</taxon>
        <taxon>Pseudomonadati</taxon>
        <taxon>Pseudomonadota</taxon>
        <taxon>Gammaproteobacteria</taxon>
        <taxon>Moraxellales</taxon>
        <taxon>Moraxellaceae</taxon>
        <taxon>Acinetobacter</taxon>
        <taxon>Acinetobacter calcoaceticus/baumannii complex</taxon>
    </lineage>
</organism>
<proteinExistence type="predicted"/>
<evidence type="ECO:0000313" key="3">
    <source>
        <dbReference type="Proteomes" id="UP000006924"/>
    </source>
</evidence>